<gene>
    <name evidence="1" type="ORF">JIR001_31140</name>
</gene>
<reference evidence="1" key="1">
    <citation type="journal article" date="2013" name="Int. J. Syst. Evol. Microbiol.">
        <title>Polycladomyces abyssicola gen. nov., sp. nov., a thermophilic filamentous bacterium isolated from hemipelagic sediment.</title>
        <authorList>
            <person name="Tsubouchi T."/>
            <person name="Shimane Y."/>
            <person name="Mori K."/>
            <person name="Usui K."/>
            <person name="Hiraki T."/>
            <person name="Tame A."/>
            <person name="Uematsu K."/>
            <person name="Maruyama T."/>
            <person name="Hatada Y."/>
        </authorList>
    </citation>
    <scope>NUCLEOTIDE SEQUENCE</scope>
    <source>
        <strain evidence="1">JIR-001</strain>
    </source>
</reference>
<evidence type="ECO:0000313" key="2">
    <source>
        <dbReference type="Proteomes" id="UP000677436"/>
    </source>
</evidence>
<accession>A0A8D5UJ20</accession>
<dbReference type="RefSeq" id="WP_212773561.1">
    <property type="nucleotide sequence ID" value="NZ_AP024601.1"/>
</dbReference>
<name>A0A8D5UJ20_9BACL</name>
<dbReference type="Proteomes" id="UP000677436">
    <property type="component" value="Chromosome"/>
</dbReference>
<dbReference type="KEGG" id="pabs:JIR001_31140"/>
<dbReference type="AlphaFoldDB" id="A0A8D5UJ20"/>
<organism evidence="1 2">
    <name type="scientific">Polycladomyces abyssicola</name>
    <dbReference type="NCBI Taxonomy" id="1125966"/>
    <lineage>
        <taxon>Bacteria</taxon>
        <taxon>Bacillati</taxon>
        <taxon>Bacillota</taxon>
        <taxon>Bacilli</taxon>
        <taxon>Bacillales</taxon>
        <taxon>Thermoactinomycetaceae</taxon>
        <taxon>Polycladomyces</taxon>
    </lineage>
</organism>
<sequence length="54" mass="5777">MTVWGLLLIAATCVVAVTIGAIANRNVRSFDEEAHESFLGSVKEGDVVDDQQIS</sequence>
<evidence type="ECO:0000313" key="1">
    <source>
        <dbReference type="EMBL" id="BCU83331.1"/>
    </source>
</evidence>
<dbReference type="EMBL" id="AP024601">
    <property type="protein sequence ID" value="BCU83331.1"/>
    <property type="molecule type" value="Genomic_DNA"/>
</dbReference>
<proteinExistence type="predicted"/>
<keyword evidence="2" id="KW-1185">Reference proteome</keyword>
<reference evidence="1" key="2">
    <citation type="journal article" date="2021" name="Microbiol. Resour. Announc.">
        <title>Complete Genome Sequence of Polycladomyces abyssicola JIR-001T, Isolated from Hemipelagic Sediment in Deep Seawater.</title>
        <authorList>
            <person name="Tsubouchi T."/>
            <person name="Kaneko Y."/>
        </authorList>
    </citation>
    <scope>NUCLEOTIDE SEQUENCE</scope>
    <source>
        <strain evidence="1">JIR-001</strain>
    </source>
</reference>
<protein>
    <submittedName>
        <fullName evidence="1">Uncharacterized protein</fullName>
    </submittedName>
</protein>